<organism evidence="2 3">
    <name type="scientific">Pleuronectes platessa</name>
    <name type="common">European plaice</name>
    <dbReference type="NCBI Taxonomy" id="8262"/>
    <lineage>
        <taxon>Eukaryota</taxon>
        <taxon>Metazoa</taxon>
        <taxon>Chordata</taxon>
        <taxon>Craniata</taxon>
        <taxon>Vertebrata</taxon>
        <taxon>Euteleostomi</taxon>
        <taxon>Actinopterygii</taxon>
        <taxon>Neopterygii</taxon>
        <taxon>Teleostei</taxon>
        <taxon>Neoteleostei</taxon>
        <taxon>Acanthomorphata</taxon>
        <taxon>Carangaria</taxon>
        <taxon>Pleuronectiformes</taxon>
        <taxon>Pleuronectoidei</taxon>
        <taxon>Pleuronectidae</taxon>
        <taxon>Pleuronectes</taxon>
    </lineage>
</organism>
<reference evidence="2" key="1">
    <citation type="submission" date="2020-03" db="EMBL/GenBank/DDBJ databases">
        <authorList>
            <person name="Weist P."/>
        </authorList>
    </citation>
    <scope>NUCLEOTIDE SEQUENCE</scope>
</reference>
<evidence type="ECO:0000313" key="3">
    <source>
        <dbReference type="Proteomes" id="UP001153269"/>
    </source>
</evidence>
<feature type="region of interest" description="Disordered" evidence="1">
    <location>
        <begin position="115"/>
        <end position="137"/>
    </location>
</feature>
<evidence type="ECO:0000313" key="2">
    <source>
        <dbReference type="EMBL" id="CAB1447567.1"/>
    </source>
</evidence>
<dbReference type="EMBL" id="CADEAL010003951">
    <property type="protein sequence ID" value="CAB1447567.1"/>
    <property type="molecule type" value="Genomic_DNA"/>
</dbReference>
<dbReference type="Proteomes" id="UP001153269">
    <property type="component" value="Unassembled WGS sequence"/>
</dbReference>
<keyword evidence="3" id="KW-1185">Reference proteome</keyword>
<name>A0A9N7VDI2_PLEPL</name>
<evidence type="ECO:0000256" key="1">
    <source>
        <dbReference type="SAM" id="MobiDB-lite"/>
    </source>
</evidence>
<gene>
    <name evidence="2" type="ORF">PLEPLA_LOCUS35250</name>
</gene>
<feature type="compositionally biased region" description="Polar residues" evidence="1">
    <location>
        <begin position="121"/>
        <end position="137"/>
    </location>
</feature>
<protein>
    <submittedName>
        <fullName evidence="2">Uncharacterized protein</fullName>
    </submittedName>
</protein>
<comment type="caution">
    <text evidence="2">The sequence shown here is derived from an EMBL/GenBank/DDBJ whole genome shotgun (WGS) entry which is preliminary data.</text>
</comment>
<proteinExistence type="predicted"/>
<feature type="region of interest" description="Disordered" evidence="1">
    <location>
        <begin position="54"/>
        <end position="77"/>
    </location>
</feature>
<accession>A0A9N7VDI2</accession>
<sequence length="137" mass="14625">MWQHFLKSEVKLSPFQSCPDFPPSSSASPVLSSSLCVCSGHSSQHCFATASTNSSLPLEGRTANDGEGGETKMGVGVGPTSDLCHLRGPFLNLKNSLPRQSLSERVRNISEVTRERLGEKASQQASVLPSPSGHKNM</sequence>
<dbReference type="AlphaFoldDB" id="A0A9N7VDI2"/>